<dbReference type="Pfam" id="PF08477">
    <property type="entry name" value="Roc"/>
    <property type="match status" value="1"/>
</dbReference>
<proteinExistence type="predicted"/>
<dbReference type="AlphaFoldDB" id="A0A443QPE3"/>
<feature type="region of interest" description="Disordered" evidence="1">
    <location>
        <begin position="1"/>
        <end position="27"/>
    </location>
</feature>
<keyword evidence="3" id="KW-1185">Reference proteome</keyword>
<sequence>MDDEKQSDKNNNESIEDQFNPEAEEIASSTASLNTVCERCDYEMRDVIMCDSYEMEARQALRVERTIYDQDEKLKNFFAEVKKHIKEYYFKVLVIGEIGAGKTSFINRYVHQHFSSNYRATDFRRVWNTESKRFGSSSKAQAASKSKKPQITLFSFKKVH</sequence>
<name>A0A443QPE3_9ACAR</name>
<feature type="compositionally biased region" description="Basic and acidic residues" evidence="1">
    <location>
        <begin position="1"/>
        <end position="11"/>
    </location>
</feature>
<dbReference type="EMBL" id="NCKU01005190">
    <property type="protein sequence ID" value="RWS04908.1"/>
    <property type="molecule type" value="Genomic_DNA"/>
</dbReference>
<dbReference type="InterPro" id="IPR027417">
    <property type="entry name" value="P-loop_NTPase"/>
</dbReference>
<evidence type="ECO:0000313" key="2">
    <source>
        <dbReference type="EMBL" id="RWS04908.1"/>
    </source>
</evidence>
<evidence type="ECO:0000256" key="1">
    <source>
        <dbReference type="SAM" id="MobiDB-lite"/>
    </source>
</evidence>
<comment type="caution">
    <text evidence="2">The sequence shown here is derived from an EMBL/GenBank/DDBJ whole genome shotgun (WGS) entry which is preliminary data.</text>
</comment>
<accession>A0A443QPE3</accession>
<dbReference type="Gene3D" id="3.40.50.300">
    <property type="entry name" value="P-loop containing nucleotide triphosphate hydrolases"/>
    <property type="match status" value="1"/>
</dbReference>
<dbReference type="STRING" id="1965070.A0A443QPE3"/>
<dbReference type="OrthoDB" id="245989at2759"/>
<dbReference type="SUPFAM" id="SSF52540">
    <property type="entry name" value="P-loop containing nucleoside triphosphate hydrolases"/>
    <property type="match status" value="1"/>
</dbReference>
<reference evidence="2 3" key="1">
    <citation type="journal article" date="2018" name="Gigascience">
        <title>Genomes of trombidid mites reveal novel predicted allergens and laterally-transferred genes associated with secondary metabolism.</title>
        <authorList>
            <person name="Dong X."/>
            <person name="Chaisiri K."/>
            <person name="Xia D."/>
            <person name="Armstrong S.D."/>
            <person name="Fang Y."/>
            <person name="Donnelly M.J."/>
            <person name="Kadowaki T."/>
            <person name="McGarry J.W."/>
            <person name="Darby A.C."/>
            <person name="Makepeace B.L."/>
        </authorList>
    </citation>
    <scope>NUCLEOTIDE SEQUENCE [LARGE SCALE GENOMIC DNA]</scope>
    <source>
        <strain evidence="2">UoL-WK</strain>
    </source>
</reference>
<dbReference type="Proteomes" id="UP000285301">
    <property type="component" value="Unassembled WGS sequence"/>
</dbReference>
<gene>
    <name evidence="2" type="ORF">B4U79_09584</name>
</gene>
<evidence type="ECO:0000313" key="3">
    <source>
        <dbReference type="Proteomes" id="UP000285301"/>
    </source>
</evidence>
<protein>
    <submittedName>
        <fullName evidence="2">Uncharacterized protein</fullName>
    </submittedName>
</protein>
<organism evidence="2 3">
    <name type="scientific">Dinothrombium tinctorium</name>
    <dbReference type="NCBI Taxonomy" id="1965070"/>
    <lineage>
        <taxon>Eukaryota</taxon>
        <taxon>Metazoa</taxon>
        <taxon>Ecdysozoa</taxon>
        <taxon>Arthropoda</taxon>
        <taxon>Chelicerata</taxon>
        <taxon>Arachnida</taxon>
        <taxon>Acari</taxon>
        <taxon>Acariformes</taxon>
        <taxon>Trombidiformes</taxon>
        <taxon>Prostigmata</taxon>
        <taxon>Anystina</taxon>
        <taxon>Parasitengona</taxon>
        <taxon>Trombidioidea</taxon>
        <taxon>Trombidiidae</taxon>
        <taxon>Dinothrombium</taxon>
    </lineage>
</organism>